<dbReference type="SUPFAM" id="SSF50978">
    <property type="entry name" value="WD40 repeat-like"/>
    <property type="match status" value="1"/>
</dbReference>
<evidence type="ECO:0000256" key="3">
    <source>
        <dbReference type="ARBA" id="ARBA00023242"/>
    </source>
</evidence>
<dbReference type="PANTHER" id="PTHR15052:SF2">
    <property type="entry name" value="GENERAL TRANSCRIPTION FACTOR 3C POLYPEPTIDE 2"/>
    <property type="match status" value="1"/>
</dbReference>
<evidence type="ECO:0000313" key="6">
    <source>
        <dbReference type="EMBL" id="RMZ95090.1"/>
    </source>
</evidence>
<dbReference type="InterPro" id="IPR015943">
    <property type="entry name" value="WD40/YVTN_repeat-like_dom_sf"/>
</dbReference>
<dbReference type="InterPro" id="IPR013087">
    <property type="entry name" value="Znf_C2H2_type"/>
</dbReference>
<evidence type="ECO:0000256" key="1">
    <source>
        <dbReference type="ARBA" id="ARBA00004123"/>
    </source>
</evidence>
<dbReference type="OrthoDB" id="4703at2759"/>
<proteinExistence type="predicted"/>
<reference evidence="6 7" key="1">
    <citation type="journal article" date="2018" name="Sci. Rep.">
        <title>Genomic signatures of local adaptation to the degree of environmental predictability in rotifers.</title>
        <authorList>
            <person name="Franch-Gras L."/>
            <person name="Hahn C."/>
            <person name="Garcia-Roger E.M."/>
            <person name="Carmona M.J."/>
            <person name="Serra M."/>
            <person name="Gomez A."/>
        </authorList>
    </citation>
    <scope>NUCLEOTIDE SEQUENCE [LARGE SCALE GENOMIC DNA]</scope>
    <source>
        <strain evidence="6">HYR1</strain>
    </source>
</reference>
<evidence type="ECO:0000259" key="5">
    <source>
        <dbReference type="SMART" id="SM00355"/>
    </source>
</evidence>
<feature type="non-terminal residue" evidence="6">
    <location>
        <position position="1"/>
    </location>
</feature>
<organism evidence="6 7">
    <name type="scientific">Brachionus plicatilis</name>
    <name type="common">Marine rotifer</name>
    <name type="synonym">Brachionus muelleri</name>
    <dbReference type="NCBI Taxonomy" id="10195"/>
    <lineage>
        <taxon>Eukaryota</taxon>
        <taxon>Metazoa</taxon>
        <taxon>Spiralia</taxon>
        <taxon>Gnathifera</taxon>
        <taxon>Rotifera</taxon>
        <taxon>Eurotatoria</taxon>
        <taxon>Monogononta</taxon>
        <taxon>Pseudotrocha</taxon>
        <taxon>Ploima</taxon>
        <taxon>Brachionidae</taxon>
        <taxon>Brachionus</taxon>
    </lineage>
</organism>
<gene>
    <name evidence="6" type="ORF">BpHYR1_054470</name>
</gene>
<dbReference type="Gene3D" id="2.130.10.10">
    <property type="entry name" value="YVTN repeat-like/Quinoprotein amine dehydrogenase"/>
    <property type="match status" value="1"/>
</dbReference>
<protein>
    <submittedName>
        <fullName evidence="6">General transcription factor 3C polypeptide 2</fullName>
    </submittedName>
</protein>
<dbReference type="GO" id="GO:0005634">
    <property type="term" value="C:nucleus"/>
    <property type="evidence" value="ECO:0007669"/>
    <property type="project" value="UniProtKB-SubCell"/>
</dbReference>
<feature type="domain" description="C2H2-type" evidence="5">
    <location>
        <begin position="114"/>
        <end position="134"/>
    </location>
</feature>
<dbReference type="GO" id="GO:0000127">
    <property type="term" value="C:transcription factor TFIIIC complex"/>
    <property type="evidence" value="ECO:0007669"/>
    <property type="project" value="TreeGrafter"/>
</dbReference>
<dbReference type="AlphaFoldDB" id="A0A3M7P8J7"/>
<dbReference type="Proteomes" id="UP000276133">
    <property type="component" value="Unassembled WGS sequence"/>
</dbReference>
<dbReference type="InterPro" id="IPR052416">
    <property type="entry name" value="GTF3C_component"/>
</dbReference>
<keyword evidence="3" id="KW-0539">Nucleus</keyword>
<comment type="subcellular location">
    <subcellularLocation>
        <location evidence="1">Nucleus</location>
    </subcellularLocation>
</comment>
<dbReference type="STRING" id="10195.A0A3M7P8J7"/>
<keyword evidence="7" id="KW-1185">Reference proteome</keyword>
<dbReference type="GO" id="GO:0006383">
    <property type="term" value="P:transcription by RNA polymerase III"/>
    <property type="evidence" value="ECO:0007669"/>
    <property type="project" value="TreeGrafter"/>
</dbReference>
<feature type="region of interest" description="Disordered" evidence="4">
    <location>
        <begin position="1"/>
        <end position="47"/>
    </location>
</feature>
<evidence type="ECO:0000256" key="4">
    <source>
        <dbReference type="SAM" id="MobiDB-lite"/>
    </source>
</evidence>
<dbReference type="PANTHER" id="PTHR15052">
    <property type="entry name" value="RNA POLYMERASE III TRANSCRIPTION INITIATION FACTOR COMPLEX SUBUNIT"/>
    <property type="match status" value="1"/>
</dbReference>
<feature type="domain" description="C2H2-type" evidence="5">
    <location>
        <begin position="147"/>
        <end position="170"/>
    </location>
</feature>
<evidence type="ECO:0000313" key="7">
    <source>
        <dbReference type="Proteomes" id="UP000276133"/>
    </source>
</evidence>
<keyword evidence="2" id="KW-0804">Transcription</keyword>
<evidence type="ECO:0000256" key="2">
    <source>
        <dbReference type="ARBA" id="ARBA00023163"/>
    </source>
</evidence>
<dbReference type="SMART" id="SM00355">
    <property type="entry name" value="ZnF_C2H2"/>
    <property type="match status" value="2"/>
</dbReference>
<comment type="caution">
    <text evidence="6">The sequence shown here is derived from an EMBL/GenBank/DDBJ whole genome shotgun (WGS) entry which is preliminary data.</text>
</comment>
<sequence>TESENQQKSSDDEFKPESEKSKSESEETDHSSEEEIIPKKTRLTRSQRIHMVENYQENSPDLTEFNQEEKISEWEYELDSESQVFKKPKIPNLTDSAIKPFISSKSKPPKIIIYECPFCARAFTYPLVFKTHLYSCDQNKNIPEYILYCIKCDFKSRKKQDMVNHYTDEHLKDENSDQDEDSVSKFELTTCKKNQLKATSYLFIDTLVYKFTKDFCSMLFEMDKNFKKIDQILEHGIERQYLIDLIDLDSKTLEFQCNKLNFGLKSLETYQIKNSKNNFKLINLMDQITSIDWCPVIQLDQYMAVSTMPNSNILSQIVQQPQTKFKSILENFFHPNLIYIFKFSNLNSTNGIKKFALLNKQIGHISQLKWRPDFGKTNSLVPEYIGYLLACGSDGNGYIYRLRDMCDQVDEEKKMFCYEQKNFLILKPNFSFGQCTSGDWSQLNGACQIALGYSNGSVAIYQLNTKSLEKQYLNSEKRPNAIHPNRVIHAHFTFVKTIKWSKLNCGLLCTGSIFSREIKLWNLGQPNRPVFDYETFSTDFEFSLHSNDLLISKEINLKGENHMVALTLEFNLLNNDKDESRAHSSLFFTNSTMNSIHQSDYLNKFLLCDNDGWVVLCRSDNSKYWLQKNKPMCNTFMRIAKFEAKDAEKRKENCYNLSSLTEKNDVKISICLDHTSLKPGNKQTSNQLNSISINVNSLSKIRWNQNLGFLNWYACASLSGFLFIQKIEELNV</sequence>
<accession>A0A3M7P8J7</accession>
<dbReference type="EMBL" id="REGN01012597">
    <property type="protein sequence ID" value="RMZ95090.1"/>
    <property type="molecule type" value="Genomic_DNA"/>
</dbReference>
<dbReference type="InterPro" id="IPR036322">
    <property type="entry name" value="WD40_repeat_dom_sf"/>
</dbReference>
<feature type="compositionally biased region" description="Basic and acidic residues" evidence="4">
    <location>
        <begin position="9"/>
        <end position="38"/>
    </location>
</feature>
<name>A0A3M7P8J7_BRAPC</name>